<gene>
    <name evidence="2" type="ORF">ISG29_18410</name>
</gene>
<evidence type="ECO:0000313" key="3">
    <source>
        <dbReference type="Proteomes" id="UP000656804"/>
    </source>
</evidence>
<dbReference type="InterPro" id="IPR027417">
    <property type="entry name" value="P-loop_NTPase"/>
</dbReference>
<reference evidence="2" key="1">
    <citation type="submission" date="2020-11" db="EMBL/GenBank/DDBJ databases">
        <title>Nocardioides sp. CBS4Y-1, whole genome shotgun sequence.</title>
        <authorList>
            <person name="Tuo L."/>
        </authorList>
    </citation>
    <scope>NUCLEOTIDE SEQUENCE</scope>
    <source>
        <strain evidence="2">CBS4Y-1</strain>
    </source>
</reference>
<evidence type="ECO:0000256" key="1">
    <source>
        <dbReference type="SAM" id="Coils"/>
    </source>
</evidence>
<keyword evidence="1" id="KW-0175">Coiled coil</keyword>
<keyword evidence="3" id="KW-1185">Reference proteome</keyword>
<comment type="caution">
    <text evidence="2">The sequence shown here is derived from an EMBL/GenBank/DDBJ whole genome shotgun (WGS) entry which is preliminary data.</text>
</comment>
<sequence length="431" mass="45865">MLDQDSAIALLTVTAEAEATVALVGDRAQLPAVGRGGVLDMAAALTTGSGGTVYDMDSVYRFADPAYADLTLRLRAGQEPERLFDRLHALGLVRLHRRVEDRREDIAASAAGAIEGKRSVAVTVATNDEARALNQLIRAQRVARAEVDDTTTVAGSDGLPIGRGDVITTRKNDNALEVANRQAWTVQGVGNDGTVWAIENAGPLKHRRSVALPSSYVGEHVHLGYAATAYGVQGVTTTTAHTQLSEALDAAGVYVGMTRGRDSNVLHIVAEDDLDEAREKFIGALQLDRADRGLRMATADAQAAVAGLAAEGPVKFVNDERARLVAVIAQAEREAARWERAAGLLSAQAETHAREEAATRDALTVAEAHLTSVQCEAMESLLPHAVADGQAYIDAYERQADAWDESNSVGRLGRRAANRRLEAVSTEAHEA</sequence>
<dbReference type="EMBL" id="JADIVZ010000014">
    <property type="protein sequence ID" value="MBF4163657.1"/>
    <property type="molecule type" value="Genomic_DNA"/>
</dbReference>
<organism evidence="2 3">
    <name type="scientific">Nocardioides acrostichi</name>
    <dbReference type="NCBI Taxonomy" id="2784339"/>
    <lineage>
        <taxon>Bacteria</taxon>
        <taxon>Bacillati</taxon>
        <taxon>Actinomycetota</taxon>
        <taxon>Actinomycetes</taxon>
        <taxon>Propionibacteriales</taxon>
        <taxon>Nocardioidaceae</taxon>
        <taxon>Nocardioides</taxon>
    </lineage>
</organism>
<accession>A0A930Y906</accession>
<dbReference type="Pfam" id="PF13604">
    <property type="entry name" value="AAA_30"/>
    <property type="match status" value="1"/>
</dbReference>
<dbReference type="Proteomes" id="UP000656804">
    <property type="component" value="Unassembled WGS sequence"/>
</dbReference>
<proteinExistence type="predicted"/>
<dbReference type="Gene3D" id="2.30.30.940">
    <property type="match status" value="1"/>
</dbReference>
<protein>
    <submittedName>
        <fullName evidence="2">AAA family ATPase</fullName>
    </submittedName>
</protein>
<dbReference type="SUPFAM" id="SSF52540">
    <property type="entry name" value="P-loop containing nucleoside triphosphate hydrolases"/>
    <property type="match status" value="1"/>
</dbReference>
<evidence type="ECO:0000313" key="2">
    <source>
        <dbReference type="EMBL" id="MBF4163657.1"/>
    </source>
</evidence>
<dbReference type="AlphaFoldDB" id="A0A930Y906"/>
<name>A0A930Y906_9ACTN</name>
<dbReference type="Gene3D" id="3.40.50.300">
    <property type="entry name" value="P-loop containing nucleotide triphosphate hydrolases"/>
    <property type="match status" value="2"/>
</dbReference>
<feature type="coiled-coil region" evidence="1">
    <location>
        <begin position="314"/>
        <end position="348"/>
    </location>
</feature>